<dbReference type="GO" id="GO:0016773">
    <property type="term" value="F:phosphotransferase activity, alcohol group as acceptor"/>
    <property type="evidence" value="ECO:0007669"/>
    <property type="project" value="InterPro"/>
</dbReference>
<keyword evidence="10" id="KW-1185">Reference proteome</keyword>
<dbReference type="NCBIfam" id="TIGR02199">
    <property type="entry name" value="rfaE_dom_II"/>
    <property type="match status" value="1"/>
</dbReference>
<dbReference type="InterPro" id="IPR011914">
    <property type="entry name" value="RfaE_dom_II"/>
</dbReference>
<name>A0A0D0GNS3_9SPHI</name>
<dbReference type="Proteomes" id="UP000032049">
    <property type="component" value="Unassembled WGS sequence"/>
</dbReference>
<evidence type="ECO:0000256" key="4">
    <source>
        <dbReference type="ARBA" id="ARBA00022741"/>
    </source>
</evidence>
<keyword evidence="3" id="KW-0548">Nucleotidyltransferase</keyword>
<dbReference type="Pfam" id="PF01467">
    <property type="entry name" value="CTP_transf_like"/>
    <property type="match status" value="1"/>
</dbReference>
<comment type="caution">
    <text evidence="9">The sequence shown here is derived from an EMBL/GenBank/DDBJ whole genome shotgun (WGS) entry which is preliminary data.</text>
</comment>
<dbReference type="Gene3D" id="3.40.50.620">
    <property type="entry name" value="HUPs"/>
    <property type="match status" value="1"/>
</dbReference>
<evidence type="ECO:0000313" key="10">
    <source>
        <dbReference type="Proteomes" id="UP000032049"/>
    </source>
</evidence>
<reference evidence="9 10" key="1">
    <citation type="submission" date="2015-01" db="EMBL/GenBank/DDBJ databases">
        <title>Draft genome sequence of Pedobacter sp. NL19 isolated from sludge of an effluent treatment pond in an abandoned uranium mine.</title>
        <authorList>
            <person name="Santos T."/>
            <person name="Caetano T."/>
            <person name="Covas C."/>
            <person name="Cruz A."/>
            <person name="Mendo S."/>
        </authorList>
    </citation>
    <scope>NUCLEOTIDE SEQUENCE [LARGE SCALE GENOMIC DNA]</scope>
    <source>
        <strain evidence="9 10">NL19</strain>
    </source>
</reference>
<evidence type="ECO:0000256" key="3">
    <source>
        <dbReference type="ARBA" id="ARBA00022695"/>
    </source>
</evidence>
<dbReference type="STRING" id="1503925.TH53_01140"/>
<dbReference type="GO" id="GO:0016779">
    <property type="term" value="F:nucleotidyltransferase activity"/>
    <property type="evidence" value="ECO:0007669"/>
    <property type="project" value="UniProtKB-KW"/>
</dbReference>
<evidence type="ECO:0000259" key="8">
    <source>
        <dbReference type="Pfam" id="PF01467"/>
    </source>
</evidence>
<dbReference type="NCBIfam" id="TIGR00125">
    <property type="entry name" value="cyt_tran_rel"/>
    <property type="match status" value="1"/>
</dbReference>
<comment type="catalytic activity">
    <reaction evidence="7">
        <text>D-glycero-beta-D-manno-heptose 1-phosphate + ATP + H(+) = ADP-D-glycero-beta-D-manno-heptose + diphosphate</text>
        <dbReference type="Rhea" id="RHEA:27465"/>
        <dbReference type="ChEBI" id="CHEBI:15378"/>
        <dbReference type="ChEBI" id="CHEBI:30616"/>
        <dbReference type="ChEBI" id="CHEBI:33019"/>
        <dbReference type="ChEBI" id="CHEBI:59967"/>
        <dbReference type="ChEBI" id="CHEBI:61593"/>
        <dbReference type="EC" id="2.7.7.70"/>
    </reaction>
</comment>
<dbReference type="AlphaFoldDB" id="A0A0D0GNS3"/>
<dbReference type="InterPro" id="IPR050385">
    <property type="entry name" value="Archaeal_FAD_synthase"/>
</dbReference>
<dbReference type="EMBL" id="JXRA01000006">
    <property type="protein sequence ID" value="KIO78857.1"/>
    <property type="molecule type" value="Genomic_DNA"/>
</dbReference>
<dbReference type="InterPro" id="IPR004821">
    <property type="entry name" value="Cyt_trans-like"/>
</dbReference>
<keyword evidence="4" id="KW-0547">Nucleotide-binding</keyword>
<evidence type="ECO:0000256" key="2">
    <source>
        <dbReference type="ARBA" id="ARBA00022679"/>
    </source>
</evidence>
<evidence type="ECO:0000256" key="7">
    <source>
        <dbReference type="ARBA" id="ARBA00047428"/>
    </source>
</evidence>
<keyword evidence="6" id="KW-0119">Carbohydrate metabolism</keyword>
<evidence type="ECO:0000256" key="5">
    <source>
        <dbReference type="ARBA" id="ARBA00022840"/>
    </source>
</evidence>
<dbReference type="GO" id="GO:0005524">
    <property type="term" value="F:ATP binding"/>
    <property type="evidence" value="ECO:0007669"/>
    <property type="project" value="UniProtKB-KW"/>
</dbReference>
<dbReference type="EC" id="2.7.7.70" evidence="1"/>
<organism evidence="9 10">
    <name type="scientific">Pedobacter lusitanus</name>
    <dbReference type="NCBI Taxonomy" id="1503925"/>
    <lineage>
        <taxon>Bacteria</taxon>
        <taxon>Pseudomonadati</taxon>
        <taxon>Bacteroidota</taxon>
        <taxon>Sphingobacteriia</taxon>
        <taxon>Sphingobacteriales</taxon>
        <taxon>Sphingobacteriaceae</taxon>
        <taxon>Pedobacter</taxon>
    </lineage>
</organism>
<keyword evidence="2" id="KW-0808">Transferase</keyword>
<dbReference type="PANTHER" id="PTHR43793:SF2">
    <property type="entry name" value="BIFUNCTIONAL PROTEIN HLDE"/>
    <property type="match status" value="1"/>
</dbReference>
<dbReference type="GO" id="GO:0005975">
    <property type="term" value="P:carbohydrate metabolic process"/>
    <property type="evidence" value="ECO:0007669"/>
    <property type="project" value="InterPro"/>
</dbReference>
<dbReference type="InterPro" id="IPR014729">
    <property type="entry name" value="Rossmann-like_a/b/a_fold"/>
</dbReference>
<gene>
    <name evidence="9" type="ORF">TH53_01140</name>
</gene>
<dbReference type="SUPFAM" id="SSF52374">
    <property type="entry name" value="Nucleotidylyl transferase"/>
    <property type="match status" value="1"/>
</dbReference>
<evidence type="ECO:0000256" key="1">
    <source>
        <dbReference type="ARBA" id="ARBA00012519"/>
    </source>
</evidence>
<keyword evidence="5" id="KW-0067">ATP-binding</keyword>
<feature type="domain" description="Cytidyltransferase-like" evidence="8">
    <location>
        <begin position="17"/>
        <end position="142"/>
    </location>
</feature>
<sequence>MTPLVNHWKGEGKKIVFTNGCFDLLHAGHITYLTEAASLGDILIIGLNSDDSVSRLKGPARPVNNETTRSVVLGAMSFIDAVVFFNEDTPLELIKQVLPDVLVKGGDYQIENIAGAKETIENGGTVQVLSFLPGYSSTAIIDKIKNS</sequence>
<accession>A0A0D0GNS3</accession>
<evidence type="ECO:0000256" key="6">
    <source>
        <dbReference type="ARBA" id="ARBA00023277"/>
    </source>
</evidence>
<dbReference type="PANTHER" id="PTHR43793">
    <property type="entry name" value="FAD SYNTHASE"/>
    <property type="match status" value="1"/>
</dbReference>
<evidence type="ECO:0000313" key="9">
    <source>
        <dbReference type="EMBL" id="KIO78857.1"/>
    </source>
</evidence>
<protein>
    <recommendedName>
        <fullName evidence="1">D-glycero-beta-D-manno-heptose 1-phosphate adenylyltransferase</fullName>
        <ecNumber evidence="1">2.7.7.70</ecNumber>
    </recommendedName>
</protein>
<proteinExistence type="predicted"/>